<gene>
    <name evidence="2" type="ORF">DVH24_016330</name>
</gene>
<feature type="domain" description="PORR" evidence="1">
    <location>
        <begin position="27"/>
        <end position="345"/>
    </location>
</feature>
<dbReference type="GO" id="GO:0090730">
    <property type="term" value="C:Las1 complex"/>
    <property type="evidence" value="ECO:0007669"/>
    <property type="project" value="InterPro"/>
</dbReference>
<evidence type="ECO:0000313" key="2">
    <source>
        <dbReference type="EMBL" id="RXH73508.1"/>
    </source>
</evidence>
<comment type="caution">
    <text evidence="2">The sequence shown here is derived from an EMBL/GenBank/DDBJ whole genome shotgun (WGS) entry which is preliminary data.</text>
</comment>
<dbReference type="InterPro" id="IPR021099">
    <property type="entry name" value="PORR_domain"/>
</dbReference>
<dbReference type="Pfam" id="PF11955">
    <property type="entry name" value="PORR"/>
    <property type="match status" value="1"/>
</dbReference>
<evidence type="ECO:0000313" key="3">
    <source>
        <dbReference type="Proteomes" id="UP000290289"/>
    </source>
</evidence>
<evidence type="ECO:0000259" key="1">
    <source>
        <dbReference type="Pfam" id="PF11955"/>
    </source>
</evidence>
<dbReference type="GO" id="GO:0000460">
    <property type="term" value="P:maturation of 5.8S rRNA"/>
    <property type="evidence" value="ECO:0007669"/>
    <property type="project" value="TreeGrafter"/>
</dbReference>
<protein>
    <recommendedName>
        <fullName evidence="1">PORR domain-containing protein</fullName>
    </recommendedName>
</protein>
<dbReference type="GO" id="GO:0000470">
    <property type="term" value="P:maturation of LSU-rRNA"/>
    <property type="evidence" value="ECO:0007669"/>
    <property type="project" value="TreeGrafter"/>
</dbReference>
<name>A0A498HPP1_MALDO</name>
<dbReference type="GO" id="GO:0030687">
    <property type="term" value="C:preribosome, large subunit precursor"/>
    <property type="evidence" value="ECO:0007669"/>
    <property type="project" value="TreeGrafter"/>
</dbReference>
<dbReference type="AlphaFoldDB" id="A0A498HPP1"/>
<proteinExistence type="predicted"/>
<dbReference type="EMBL" id="RDQH01000341">
    <property type="protein sequence ID" value="RXH73508.1"/>
    <property type="molecule type" value="Genomic_DNA"/>
</dbReference>
<dbReference type="STRING" id="3750.A0A498HPP1"/>
<dbReference type="InterPro" id="IPR007174">
    <property type="entry name" value="Las1"/>
</dbReference>
<reference evidence="2 3" key="1">
    <citation type="submission" date="2018-10" db="EMBL/GenBank/DDBJ databases">
        <title>A high-quality apple genome assembly.</title>
        <authorList>
            <person name="Hu J."/>
        </authorList>
    </citation>
    <scope>NUCLEOTIDE SEQUENCE [LARGE SCALE GENOMIC DNA]</scope>
    <source>
        <strain evidence="3">cv. HFTH1</strain>
        <tissue evidence="2">Young leaf</tissue>
    </source>
</reference>
<dbReference type="GO" id="GO:0003723">
    <property type="term" value="F:RNA binding"/>
    <property type="evidence" value="ECO:0007669"/>
    <property type="project" value="InterPro"/>
</dbReference>
<dbReference type="GO" id="GO:0004519">
    <property type="term" value="F:endonuclease activity"/>
    <property type="evidence" value="ECO:0007669"/>
    <property type="project" value="InterPro"/>
</dbReference>
<accession>A0A498HPP1</accession>
<organism evidence="2 3">
    <name type="scientific">Malus domestica</name>
    <name type="common">Apple</name>
    <name type="synonym">Pyrus malus</name>
    <dbReference type="NCBI Taxonomy" id="3750"/>
    <lineage>
        <taxon>Eukaryota</taxon>
        <taxon>Viridiplantae</taxon>
        <taxon>Streptophyta</taxon>
        <taxon>Embryophyta</taxon>
        <taxon>Tracheophyta</taxon>
        <taxon>Spermatophyta</taxon>
        <taxon>Magnoliopsida</taxon>
        <taxon>eudicotyledons</taxon>
        <taxon>Gunneridae</taxon>
        <taxon>Pentapetalae</taxon>
        <taxon>rosids</taxon>
        <taxon>fabids</taxon>
        <taxon>Rosales</taxon>
        <taxon>Rosaceae</taxon>
        <taxon>Amygdaloideae</taxon>
        <taxon>Maleae</taxon>
        <taxon>Malus</taxon>
    </lineage>
</organism>
<sequence>MAMSLIRKLPHRFNTIRTFVNAKVKWVRDPYLDYVVEREKDLKQSISLKNQILSNPSQSLPLSAASLLKPHLDLPTTSSKFFHKYPSFFSIFQPSPGLPPHVKLTPQILSLHKEESAIHTFMPNKYNAIERLSKVLMLTRGTKLPMHLINRLKWDLGLPHDIVCEVEDAVTGKLELALGLVCWRKELALSQLEKRAIMVDLSEKMLKHIAFPMNFPKGFDLDKRVKDWVEEWQRLPYISPYENAAHLSANSDQAEKWTVAVLHEVLWLMVSKKTERENLYVLGEYLGFERSRLKKAVVHHPGIFYVSNKIRTQTVVLREAYRKNFLIEKHPLMGIRYRYIHLMNKIPRRHNSNLVLASDGRRLISLCRGKASGRVVMEELLGFTEKSRDNEELGISKSSSSSPYSYKLVPWLSWDEWLFVDKSLFSNSPDFVASALRRISTWRSRGCLPITIEVTASIIEIQRKDPHFRKDQSNDALDNSRTDQSIDASLSEEMLAMLYCMAIMRLVNGVVEKTRKKTEVSIAVAADAIGIPRTLIDVRHEGSHRELPALDVVRTASVKALHWLKCYYWEPQKKEIPFHGNETDNIRNEIWSKLHELAFCFRVKTTPQSRSSNVKKKRGLKKDRTRILKSLIGMYSSFSSEVVSVLLEFLLESINSSDSSELPVNTQSGPRLLVSLNEWKLVITKFSNKEPELLLALLNAVLDMIETRERVIYETGGGIRTSSDHRAEVLQVEHLSSLFVWLVQNVEGLNPRHEIDSAAEIKVSSAERTIPQAILMELLRKCLIVSASANKKLMDSAAHLAQLTGDSFLVGKLHKLSSFVSSNSDGTEEDTVHINSNNQFKKQEESISQAAEKLELIKRRIVKSKVVKRIDADVGDTNRWVLAKSWNQCPIGMLPRAVGSSGRLPVLDVNVPEKVPELLGRKEKWELNQCSVKRPGSDMQLLDNPCVKKMRATVDGSASEGEDVSSWEDVDGHLMIGGVWKKVGEEELLAIKSAVRILI</sequence>
<dbReference type="Proteomes" id="UP000290289">
    <property type="component" value="Chromosome 15"/>
</dbReference>
<dbReference type="PANTHER" id="PTHR15002">
    <property type="entry name" value="RIBOSOMAL BIOGENESIS PROTEIN LAS1L"/>
    <property type="match status" value="1"/>
</dbReference>
<dbReference type="Pfam" id="PF04031">
    <property type="entry name" value="Las1"/>
    <property type="match status" value="1"/>
</dbReference>
<keyword evidence="3" id="KW-1185">Reference proteome</keyword>
<dbReference type="PANTHER" id="PTHR15002:SF0">
    <property type="entry name" value="RIBOSOMAL BIOGENESIS PROTEIN LAS1L"/>
    <property type="match status" value="1"/>
</dbReference>